<keyword evidence="4 5" id="KW-0694">RNA-binding</keyword>
<dbReference type="VEuPathDB" id="CryptoDB:CMU_014260"/>
<feature type="binding site" evidence="5">
    <location>
        <position position="373"/>
    </location>
    <ligand>
        <name>S-adenosyl-L-methionine</name>
        <dbReference type="ChEBI" id="CHEBI:59789"/>
    </ligand>
</feature>
<dbReference type="GeneID" id="6996023"/>
<comment type="similarity">
    <text evidence="5">Belongs to the class I-like SAM-binding methyltransferase superfamily. RsmB/NOP family.</text>
</comment>
<keyword evidence="8" id="KW-1185">Reference proteome</keyword>
<feature type="domain" description="SAM-dependent MTase RsmB/NOP-type" evidence="6">
    <location>
        <begin position="126"/>
        <end position="503"/>
    </location>
</feature>
<evidence type="ECO:0000259" key="6">
    <source>
        <dbReference type="PROSITE" id="PS51686"/>
    </source>
</evidence>
<dbReference type="Gene3D" id="3.40.50.150">
    <property type="entry name" value="Vaccinia Virus protein VP39"/>
    <property type="match status" value="1"/>
</dbReference>
<keyword evidence="2 5" id="KW-0808">Transferase</keyword>
<dbReference type="Proteomes" id="UP000001460">
    <property type="component" value="Unassembled WGS sequence"/>
</dbReference>
<dbReference type="OrthoDB" id="435282at2759"/>
<dbReference type="RefSeq" id="XP_002141099.1">
    <property type="nucleotide sequence ID" value="XM_002141063.1"/>
</dbReference>
<dbReference type="GO" id="GO:0003723">
    <property type="term" value="F:RNA binding"/>
    <property type="evidence" value="ECO:0007669"/>
    <property type="project" value="UniProtKB-UniRule"/>
</dbReference>
<name>B6AEY3_CRYMR</name>
<gene>
    <name evidence="7" type="ORF">CMU_014260</name>
</gene>
<feature type="binding site" evidence="5">
    <location>
        <position position="261"/>
    </location>
    <ligand>
        <name>S-adenosyl-L-methionine</name>
        <dbReference type="ChEBI" id="CHEBI:59789"/>
    </ligand>
</feature>
<accession>B6AEY3</accession>
<reference evidence="7" key="1">
    <citation type="submission" date="2008-06" db="EMBL/GenBank/DDBJ databases">
        <authorList>
            <person name="Lorenzi H."/>
            <person name="Inman J."/>
            <person name="Miller J."/>
            <person name="Schobel S."/>
            <person name="Amedeo P."/>
            <person name="Caler E.V."/>
            <person name="da Silva J."/>
        </authorList>
    </citation>
    <scope>NUCLEOTIDE SEQUENCE [LARGE SCALE GENOMIC DNA]</scope>
    <source>
        <strain evidence="7">RN66</strain>
    </source>
</reference>
<dbReference type="GO" id="GO:0008173">
    <property type="term" value="F:RNA methyltransferase activity"/>
    <property type="evidence" value="ECO:0007669"/>
    <property type="project" value="InterPro"/>
</dbReference>
<dbReference type="InterPro" id="IPR001678">
    <property type="entry name" value="MeTrfase_RsmB-F_NOP2_dom"/>
</dbReference>
<evidence type="ECO:0000256" key="4">
    <source>
        <dbReference type="ARBA" id="ARBA00022884"/>
    </source>
</evidence>
<dbReference type="PROSITE" id="PS51686">
    <property type="entry name" value="SAM_MT_RSMB_NOP"/>
    <property type="match status" value="1"/>
</dbReference>
<dbReference type="InterPro" id="IPR029063">
    <property type="entry name" value="SAM-dependent_MTases_sf"/>
</dbReference>
<dbReference type="PRINTS" id="PR02008">
    <property type="entry name" value="RCMTFAMILY"/>
</dbReference>
<dbReference type="GO" id="GO:0070475">
    <property type="term" value="P:rRNA base methylation"/>
    <property type="evidence" value="ECO:0007669"/>
    <property type="project" value="TreeGrafter"/>
</dbReference>
<dbReference type="PANTHER" id="PTHR22807:SF4">
    <property type="entry name" value="28S RRNA (CYTOSINE-C(5))-METHYLTRANSFERASE"/>
    <property type="match status" value="1"/>
</dbReference>
<dbReference type="eggNOG" id="KOG2360">
    <property type="taxonomic scope" value="Eukaryota"/>
</dbReference>
<organism evidence="7 8">
    <name type="scientific">Cryptosporidium muris (strain RN66)</name>
    <dbReference type="NCBI Taxonomy" id="441375"/>
    <lineage>
        <taxon>Eukaryota</taxon>
        <taxon>Sar</taxon>
        <taxon>Alveolata</taxon>
        <taxon>Apicomplexa</taxon>
        <taxon>Conoidasida</taxon>
        <taxon>Coccidia</taxon>
        <taxon>Eucoccidiorida</taxon>
        <taxon>Eimeriorina</taxon>
        <taxon>Cryptosporidiidae</taxon>
        <taxon>Cryptosporidium</taxon>
    </lineage>
</organism>
<evidence type="ECO:0000256" key="2">
    <source>
        <dbReference type="ARBA" id="ARBA00022679"/>
    </source>
</evidence>
<dbReference type="AlphaFoldDB" id="B6AEY3"/>
<dbReference type="EMBL" id="DS989730">
    <property type="protein sequence ID" value="EEA06750.1"/>
    <property type="molecule type" value="Genomic_DNA"/>
</dbReference>
<dbReference type="Pfam" id="PF01189">
    <property type="entry name" value="Methyltr_RsmB-F"/>
    <property type="match status" value="1"/>
</dbReference>
<dbReference type="PANTHER" id="PTHR22807">
    <property type="entry name" value="NOP2 YEAST -RELATED NOL1/NOP2/FMU SUN DOMAIN-CONTAINING"/>
    <property type="match status" value="1"/>
</dbReference>
<dbReference type="OMA" id="MNFYQHA"/>
<protein>
    <recommendedName>
        <fullName evidence="6">SAM-dependent MTase RsmB/NOP-type domain-containing protein</fullName>
    </recommendedName>
</protein>
<feature type="binding site" evidence="5">
    <location>
        <begin position="237"/>
        <end position="243"/>
    </location>
    <ligand>
        <name>S-adenosyl-L-methionine</name>
        <dbReference type="ChEBI" id="CHEBI:59789"/>
    </ligand>
</feature>
<feature type="binding site" evidence="5">
    <location>
        <position position="303"/>
    </location>
    <ligand>
        <name>S-adenosyl-L-methionine</name>
        <dbReference type="ChEBI" id="CHEBI:59789"/>
    </ligand>
</feature>
<dbReference type="InterPro" id="IPR023267">
    <property type="entry name" value="RCMT"/>
</dbReference>
<dbReference type="GO" id="GO:0005730">
    <property type="term" value="C:nucleolus"/>
    <property type="evidence" value="ECO:0007669"/>
    <property type="project" value="TreeGrafter"/>
</dbReference>
<feature type="active site" description="Nucleophile" evidence="5">
    <location>
        <position position="425"/>
    </location>
</feature>
<evidence type="ECO:0000313" key="8">
    <source>
        <dbReference type="Proteomes" id="UP000001460"/>
    </source>
</evidence>
<evidence type="ECO:0000256" key="5">
    <source>
        <dbReference type="PROSITE-ProRule" id="PRU01023"/>
    </source>
</evidence>
<keyword evidence="1 5" id="KW-0489">Methyltransferase</keyword>
<keyword evidence="3 5" id="KW-0949">S-adenosyl-L-methionine</keyword>
<evidence type="ECO:0000313" key="7">
    <source>
        <dbReference type="EMBL" id="EEA06750.1"/>
    </source>
</evidence>
<dbReference type="SUPFAM" id="SSF53335">
    <property type="entry name" value="S-adenosyl-L-methionine-dependent methyltransferases"/>
    <property type="match status" value="1"/>
</dbReference>
<dbReference type="InterPro" id="IPR049560">
    <property type="entry name" value="MeTrfase_RsmB-F_NOP2_cat"/>
</dbReference>
<sequence>MSKLYMDTSKVLEKLEETKLGIRSIIYSKEFKTCNLKKITALLYGILEKKNIILDILYKSNLLDFKRNKYFIKKNSKITNKWLLVVMTYDLLYGIKKLQGGGTITRLLRINEKKIRNILETDYPESLINKYEELPRYLRINTSITNSNTVLNTIKLQIKNNLTDIKINEVNKLIWIDKEIPNIIVCNPNIAKKLELDRIPSKNELINRCHVTLQDKGSCISVIASGIKSGDIIIDACSAPGSKTIQIIDTLYKNGYLVSFDHNFSRIKTMISRIYEIPYLSGPYLHISENNFRLINISSLDKDSLEKGCLFFSKDEIFIDGDEININIKKQPRMVIYIVLKNFLDIQYIKKNLNIAWYNYLWCVCRAKFIILDPSCSGSGLPLHKDIIQKDISHRLLKLTTFQKKILLHAINNFINVNTICYSTCSIYKEENEDVVIYALNNSKDSFKLVNGIDWWEKKDLDLKCENMQDICDLFLQCKIYCIRMDPKIHKCRGFFLAKLLRKNSNK</sequence>
<proteinExistence type="inferred from homology"/>
<evidence type="ECO:0000256" key="3">
    <source>
        <dbReference type="ARBA" id="ARBA00022691"/>
    </source>
</evidence>
<dbReference type="STRING" id="441375.B6AEY3"/>
<evidence type="ECO:0000256" key="1">
    <source>
        <dbReference type="ARBA" id="ARBA00022603"/>
    </source>
</evidence>